<keyword evidence="1" id="KW-0472">Membrane</keyword>
<evidence type="ECO:0000259" key="2">
    <source>
        <dbReference type="Pfam" id="PF07790"/>
    </source>
</evidence>
<sequence>MKYFKQFLREQRGVSAVIGVILMVAITVVMGAVVAAYAYGYLGTITQPPNVVLSVLDDPTDQDSLLIKHSGGESVSANDWKCSVTAGKESSTNFTSQTETGAVAISTGTTLDVDYITVDGSTAITTGWYHIIVVHVPSDTILLDTNVLVR</sequence>
<comment type="caution">
    <text evidence="3">The sequence shown here is derived from an EMBL/GenBank/DDBJ whole genome shotgun (WGS) entry which is preliminary data.</text>
</comment>
<dbReference type="InterPro" id="IPR012859">
    <property type="entry name" value="Pilin_N_archaeal"/>
</dbReference>
<accession>X1NRI6</accession>
<dbReference type="NCBIfam" id="TIGR02537">
    <property type="entry name" value="arch_flag_Nterm"/>
    <property type="match status" value="1"/>
</dbReference>
<keyword evidence="1" id="KW-1133">Transmembrane helix</keyword>
<dbReference type="InterPro" id="IPR013373">
    <property type="entry name" value="Flagellin/pilin_N_arc"/>
</dbReference>
<keyword evidence="1" id="KW-0812">Transmembrane</keyword>
<feature type="domain" description="Archaeal Type IV pilin N-terminal" evidence="2">
    <location>
        <begin position="12"/>
        <end position="85"/>
    </location>
</feature>
<reference evidence="3" key="1">
    <citation type="journal article" date="2014" name="Front. Microbiol.">
        <title>High frequency of phylogenetically diverse reductive dehalogenase-homologous genes in deep subseafloor sedimentary metagenomes.</title>
        <authorList>
            <person name="Kawai M."/>
            <person name="Futagami T."/>
            <person name="Toyoda A."/>
            <person name="Takaki Y."/>
            <person name="Nishi S."/>
            <person name="Hori S."/>
            <person name="Arai W."/>
            <person name="Tsubouchi T."/>
            <person name="Morono Y."/>
            <person name="Uchiyama I."/>
            <person name="Ito T."/>
            <person name="Fujiyama A."/>
            <person name="Inagaki F."/>
            <person name="Takami H."/>
        </authorList>
    </citation>
    <scope>NUCLEOTIDE SEQUENCE</scope>
    <source>
        <strain evidence="3">Expedition CK06-06</strain>
    </source>
</reference>
<name>X1NRI6_9ZZZZ</name>
<dbReference type="EMBL" id="BARV01027025">
    <property type="protein sequence ID" value="GAI46208.1"/>
    <property type="molecule type" value="Genomic_DNA"/>
</dbReference>
<protein>
    <recommendedName>
        <fullName evidence="2">Archaeal Type IV pilin N-terminal domain-containing protein</fullName>
    </recommendedName>
</protein>
<evidence type="ECO:0000313" key="3">
    <source>
        <dbReference type="EMBL" id="GAI46208.1"/>
    </source>
</evidence>
<feature type="transmembrane region" description="Helical" evidence="1">
    <location>
        <begin position="12"/>
        <end position="39"/>
    </location>
</feature>
<evidence type="ECO:0000256" key="1">
    <source>
        <dbReference type="SAM" id="Phobius"/>
    </source>
</evidence>
<dbReference type="AlphaFoldDB" id="X1NRI6"/>
<dbReference type="Pfam" id="PF07790">
    <property type="entry name" value="Pilin_N"/>
    <property type="match status" value="1"/>
</dbReference>
<organism evidence="3">
    <name type="scientific">marine sediment metagenome</name>
    <dbReference type="NCBI Taxonomy" id="412755"/>
    <lineage>
        <taxon>unclassified sequences</taxon>
        <taxon>metagenomes</taxon>
        <taxon>ecological metagenomes</taxon>
    </lineage>
</organism>
<gene>
    <name evidence="3" type="ORF">S06H3_43557</name>
</gene>
<proteinExistence type="predicted"/>